<protein>
    <submittedName>
        <fullName evidence="1">Uncharacterized protein</fullName>
    </submittedName>
</protein>
<accession>A0AAN6KM89</accession>
<comment type="caution">
    <text evidence="1">The sequence shown here is derived from an EMBL/GenBank/DDBJ whole genome shotgun (WGS) entry which is preliminary data.</text>
</comment>
<keyword evidence="2" id="KW-1185">Reference proteome</keyword>
<evidence type="ECO:0000313" key="1">
    <source>
        <dbReference type="EMBL" id="KAK0991261.1"/>
    </source>
</evidence>
<sequence>MHVQSFVNRPPASHAALVVVTLLPLYLASYRYRLWHPYGGTGSTAVDALSSATFVADWLDVHVIQPFHPSAIAAYCNRSEWHPNLVFTLVDGAEDGMAENVLDFPFYTTEAGASIVLPSFAAHGAGRAGGGITQENMPFRMLFDETWFLSSMTQARPQMAIYKPEQDHKMADALPGTYLPKSRKVDMDLRNTKKAFLEHLDVWLKEKPEFEPDQLTLVNVERTPWQVDTRNLPQEFRRAPGCGRNAAARSYGCARVNSQIHDALNPTSTIPRNAFYGAYMDTRNALASESYSNFSAQTDAHLEQAILHNIKLIYIASKNTTELALFRVAAAN</sequence>
<organism evidence="1 2">
    <name type="scientific">Friedmanniomyces endolithicus</name>
    <dbReference type="NCBI Taxonomy" id="329885"/>
    <lineage>
        <taxon>Eukaryota</taxon>
        <taxon>Fungi</taxon>
        <taxon>Dikarya</taxon>
        <taxon>Ascomycota</taxon>
        <taxon>Pezizomycotina</taxon>
        <taxon>Dothideomycetes</taxon>
        <taxon>Dothideomycetidae</taxon>
        <taxon>Mycosphaerellales</taxon>
        <taxon>Teratosphaeriaceae</taxon>
        <taxon>Friedmanniomyces</taxon>
    </lineage>
</organism>
<proteinExistence type="predicted"/>
<dbReference type="Proteomes" id="UP001175353">
    <property type="component" value="Unassembled WGS sequence"/>
</dbReference>
<dbReference type="EMBL" id="JAUJLE010000067">
    <property type="protein sequence ID" value="KAK0991261.1"/>
    <property type="molecule type" value="Genomic_DNA"/>
</dbReference>
<dbReference type="AlphaFoldDB" id="A0AAN6KM89"/>
<name>A0AAN6KM89_9PEZI</name>
<gene>
    <name evidence="1" type="ORF">LTR91_008676</name>
</gene>
<reference evidence="1" key="1">
    <citation type="submission" date="2023-06" db="EMBL/GenBank/DDBJ databases">
        <title>Black Yeasts Isolated from many extreme environments.</title>
        <authorList>
            <person name="Coleine C."/>
            <person name="Stajich J.E."/>
            <person name="Selbmann L."/>
        </authorList>
    </citation>
    <scope>NUCLEOTIDE SEQUENCE</scope>
    <source>
        <strain evidence="1">CCFEE 5200</strain>
    </source>
</reference>
<evidence type="ECO:0000313" key="2">
    <source>
        <dbReference type="Proteomes" id="UP001175353"/>
    </source>
</evidence>